<reference evidence="9" key="2">
    <citation type="submission" date="2015-03" db="EMBL/GenBank/DDBJ databases">
        <title>Genome sequence of Paenibacillus beijingensis strain DSM 24997T.</title>
        <authorList>
            <person name="Kwak Y."/>
            <person name="Shin J.-H."/>
        </authorList>
    </citation>
    <scope>NUCLEOTIDE SEQUENCE [LARGE SCALE GENOMIC DNA]</scope>
    <source>
        <strain evidence="9">DSM 24997</strain>
    </source>
</reference>
<evidence type="ECO:0000256" key="6">
    <source>
        <dbReference type="PIRSR" id="PIRSR604254-1"/>
    </source>
</evidence>
<feature type="transmembrane region" description="Helical" evidence="7">
    <location>
        <begin position="16"/>
        <end position="36"/>
    </location>
</feature>
<evidence type="ECO:0000256" key="3">
    <source>
        <dbReference type="ARBA" id="ARBA00022692"/>
    </source>
</evidence>
<dbReference type="AlphaFoldDB" id="A0A0D5NKZ3"/>
<dbReference type="Pfam" id="PF03006">
    <property type="entry name" value="HlyIII"/>
    <property type="match status" value="1"/>
</dbReference>
<comment type="subcellular location">
    <subcellularLocation>
        <location evidence="1">Endomembrane system</location>
        <topology evidence="1">Multi-pass membrane protein</topology>
    </subcellularLocation>
</comment>
<evidence type="ECO:0000256" key="7">
    <source>
        <dbReference type="SAM" id="Phobius"/>
    </source>
</evidence>
<reference evidence="8 9" key="1">
    <citation type="journal article" date="2015" name="J. Biotechnol.">
        <title>Complete genome sequence of Paenibacillus beijingensis 7188(T) (=DSM 24997(T)), a novel rhizobacterium from jujube garden soil.</title>
        <authorList>
            <person name="Kwak Y."/>
            <person name="Shin J.H."/>
        </authorList>
    </citation>
    <scope>NUCLEOTIDE SEQUENCE [LARGE SCALE GENOMIC DNA]</scope>
    <source>
        <strain evidence="8 9">DSM 24997</strain>
    </source>
</reference>
<feature type="transmembrane region" description="Helical" evidence="7">
    <location>
        <begin position="194"/>
        <end position="212"/>
    </location>
</feature>
<name>A0A0D5NKZ3_9BACL</name>
<keyword evidence="6" id="KW-0862">Zinc</keyword>
<dbReference type="GO" id="GO:0016020">
    <property type="term" value="C:membrane"/>
    <property type="evidence" value="ECO:0007669"/>
    <property type="project" value="InterPro"/>
</dbReference>
<dbReference type="STRING" id="1126833.VN24_15145"/>
<gene>
    <name evidence="8" type="ORF">VN24_15145</name>
</gene>
<dbReference type="RefSeq" id="WP_045671080.1">
    <property type="nucleotide sequence ID" value="NZ_CP011058.1"/>
</dbReference>
<dbReference type="GO" id="GO:0012505">
    <property type="term" value="C:endomembrane system"/>
    <property type="evidence" value="ECO:0007669"/>
    <property type="project" value="UniProtKB-SubCell"/>
</dbReference>
<feature type="transmembrane region" description="Helical" evidence="7">
    <location>
        <begin position="163"/>
        <end position="182"/>
    </location>
</feature>
<evidence type="ECO:0000313" key="9">
    <source>
        <dbReference type="Proteomes" id="UP000032633"/>
    </source>
</evidence>
<feature type="binding site" evidence="6">
    <location>
        <position position="189"/>
    </location>
    <ligand>
        <name>Zn(2+)</name>
        <dbReference type="ChEBI" id="CHEBI:29105"/>
    </ligand>
</feature>
<comment type="similarity">
    <text evidence="2">Belongs to the UPF0073 (Hly-III) family.</text>
</comment>
<evidence type="ECO:0000313" key="8">
    <source>
        <dbReference type="EMBL" id="AJY75652.1"/>
    </source>
</evidence>
<dbReference type="Proteomes" id="UP000032633">
    <property type="component" value="Chromosome"/>
</dbReference>
<feature type="transmembrane region" description="Helical" evidence="7">
    <location>
        <begin position="132"/>
        <end position="151"/>
    </location>
</feature>
<keyword evidence="5 7" id="KW-0472">Membrane</keyword>
<feature type="transmembrane region" description="Helical" evidence="7">
    <location>
        <begin position="108"/>
        <end position="125"/>
    </location>
</feature>
<dbReference type="GO" id="GO:0140911">
    <property type="term" value="F:pore-forming activity"/>
    <property type="evidence" value="ECO:0007669"/>
    <property type="project" value="InterPro"/>
</dbReference>
<dbReference type="GO" id="GO:0046872">
    <property type="term" value="F:metal ion binding"/>
    <property type="evidence" value="ECO:0007669"/>
    <property type="project" value="UniProtKB-KW"/>
</dbReference>
<evidence type="ECO:0000256" key="1">
    <source>
        <dbReference type="ARBA" id="ARBA00004127"/>
    </source>
</evidence>
<keyword evidence="9" id="KW-1185">Reference proteome</keyword>
<dbReference type="PATRIC" id="fig|1126833.4.peg.3317"/>
<evidence type="ECO:0000256" key="2">
    <source>
        <dbReference type="ARBA" id="ARBA00008488"/>
    </source>
</evidence>
<dbReference type="OrthoDB" id="9813689at2"/>
<feature type="transmembrane region" description="Helical" evidence="7">
    <location>
        <begin position="84"/>
        <end position="102"/>
    </location>
</feature>
<dbReference type="PANTHER" id="PTHR20855">
    <property type="entry name" value="ADIPOR/PROGESTIN RECEPTOR-RELATED"/>
    <property type="match status" value="1"/>
</dbReference>
<sequence length="216" mass="23792">MADTYTFTKREEAANAITHGVGAALSIAALVLLIVFSAERGTALHVVTFTVYGTAMLLLYAASTLVHSFPEGKAKRVFEVLDHSFIYVFIAGTYTPILLHIVQGTLGWTLFGVIWGLTAAGVVFKSFFASKFLFTSTLLYIAMGWAVVFAWEPLTEHLAPGGLKLLISGGLLYTFGTVFYMWRSFRFHHAVWHLFVLGGSVVHFFAILLYVLPGRS</sequence>
<keyword evidence="4 7" id="KW-1133">Transmembrane helix</keyword>
<evidence type="ECO:0000256" key="5">
    <source>
        <dbReference type="ARBA" id="ARBA00023136"/>
    </source>
</evidence>
<feature type="binding site" evidence="6">
    <location>
        <position position="67"/>
    </location>
    <ligand>
        <name>Zn(2+)</name>
        <dbReference type="ChEBI" id="CHEBI:29105"/>
    </ligand>
</feature>
<accession>A0A0D5NKZ3</accession>
<keyword evidence="6" id="KW-0479">Metal-binding</keyword>
<dbReference type="NCBIfam" id="TIGR01065">
    <property type="entry name" value="hlyIII"/>
    <property type="match status" value="1"/>
</dbReference>
<evidence type="ECO:0000256" key="4">
    <source>
        <dbReference type="ARBA" id="ARBA00022989"/>
    </source>
</evidence>
<protein>
    <submittedName>
        <fullName evidence="8">Hemolysin D</fullName>
    </submittedName>
</protein>
<feature type="binding site" evidence="6">
    <location>
        <position position="193"/>
    </location>
    <ligand>
        <name>Zn(2+)</name>
        <dbReference type="ChEBI" id="CHEBI:29105"/>
    </ligand>
</feature>
<proteinExistence type="inferred from homology"/>
<keyword evidence="3 7" id="KW-0812">Transmembrane</keyword>
<dbReference type="InterPro" id="IPR004254">
    <property type="entry name" value="AdipoR/HlyIII-related"/>
</dbReference>
<dbReference type="InterPro" id="IPR005744">
    <property type="entry name" value="Hy-lIII"/>
</dbReference>
<dbReference type="PANTHER" id="PTHR20855:SF129">
    <property type="entry name" value="HEMOLYSIN-3 HOMOLOG"/>
    <property type="match status" value="1"/>
</dbReference>
<feature type="transmembrane region" description="Helical" evidence="7">
    <location>
        <begin position="42"/>
        <end position="63"/>
    </location>
</feature>
<dbReference type="KEGG" id="pbj:VN24_15145"/>
<dbReference type="EMBL" id="CP011058">
    <property type="protein sequence ID" value="AJY75652.1"/>
    <property type="molecule type" value="Genomic_DNA"/>
</dbReference>
<organism evidence="8 9">
    <name type="scientific">Paenibacillus beijingensis</name>
    <dbReference type="NCBI Taxonomy" id="1126833"/>
    <lineage>
        <taxon>Bacteria</taxon>
        <taxon>Bacillati</taxon>
        <taxon>Bacillota</taxon>
        <taxon>Bacilli</taxon>
        <taxon>Bacillales</taxon>
        <taxon>Paenibacillaceae</taxon>
        <taxon>Paenibacillus</taxon>
    </lineage>
</organism>
<dbReference type="HOGENOM" id="CLU_051078_1_0_9"/>